<evidence type="ECO:0000313" key="1">
    <source>
        <dbReference type="EMBL" id="EUB58983.1"/>
    </source>
</evidence>
<dbReference type="GeneID" id="36341917"/>
<organism evidence="1 2">
    <name type="scientific">Echinococcus granulosus</name>
    <name type="common">Hydatid tapeworm</name>
    <dbReference type="NCBI Taxonomy" id="6210"/>
    <lineage>
        <taxon>Eukaryota</taxon>
        <taxon>Metazoa</taxon>
        <taxon>Spiralia</taxon>
        <taxon>Lophotrochozoa</taxon>
        <taxon>Platyhelminthes</taxon>
        <taxon>Cestoda</taxon>
        <taxon>Eucestoda</taxon>
        <taxon>Cyclophyllidea</taxon>
        <taxon>Taeniidae</taxon>
        <taxon>Echinococcus</taxon>
        <taxon>Echinococcus granulosus group</taxon>
    </lineage>
</organism>
<proteinExistence type="predicted"/>
<evidence type="ECO:0000313" key="2">
    <source>
        <dbReference type="Proteomes" id="UP000019149"/>
    </source>
</evidence>
<reference evidence="1 2" key="1">
    <citation type="journal article" date="2013" name="Nat. Genet.">
        <title>The genome of the hydatid tapeworm Echinococcus granulosus.</title>
        <authorList>
            <person name="Zheng H."/>
            <person name="Zhang W."/>
            <person name="Zhang L."/>
            <person name="Zhang Z."/>
            <person name="Li J."/>
            <person name="Lu G."/>
            <person name="Zhu Y."/>
            <person name="Wang Y."/>
            <person name="Huang Y."/>
            <person name="Liu J."/>
            <person name="Kang H."/>
            <person name="Chen J."/>
            <person name="Wang L."/>
            <person name="Chen A."/>
            <person name="Yu S."/>
            <person name="Gao Z."/>
            <person name="Jin L."/>
            <person name="Gu W."/>
            <person name="Wang Z."/>
            <person name="Zhao L."/>
            <person name="Shi B."/>
            <person name="Wen H."/>
            <person name="Lin R."/>
            <person name="Jones M.K."/>
            <person name="Brejova B."/>
            <person name="Vinar T."/>
            <person name="Zhao G."/>
            <person name="McManus D.P."/>
            <person name="Chen Z."/>
            <person name="Zhou Y."/>
            <person name="Wang S."/>
        </authorList>
    </citation>
    <scope>NUCLEOTIDE SEQUENCE [LARGE SCALE GENOMIC DNA]</scope>
</reference>
<dbReference type="AlphaFoldDB" id="W6UDB6"/>
<protein>
    <submittedName>
        <fullName evidence="1">Uncharacterized protein</fullName>
    </submittedName>
</protein>
<keyword evidence="2" id="KW-1185">Reference proteome</keyword>
<dbReference type="Proteomes" id="UP000019149">
    <property type="component" value="Unassembled WGS sequence"/>
</dbReference>
<sequence length="74" mass="8125">MAASPLITNHGQNFLSTKLMLLGKKYSRNLVCSATSSSRTLILAAPSHLQALIKCKSATLYREKMTSLLQWNAT</sequence>
<name>W6UDB6_ECHGR</name>
<dbReference type="KEGG" id="egl:EGR_06202"/>
<dbReference type="EMBL" id="APAU02000052">
    <property type="protein sequence ID" value="EUB58983.1"/>
    <property type="molecule type" value="Genomic_DNA"/>
</dbReference>
<accession>W6UDB6</accession>
<gene>
    <name evidence="1" type="ORF">EGR_06202</name>
</gene>
<comment type="caution">
    <text evidence="1">The sequence shown here is derived from an EMBL/GenBank/DDBJ whole genome shotgun (WGS) entry which is preliminary data.</text>
</comment>
<dbReference type="RefSeq" id="XP_024350179.1">
    <property type="nucleotide sequence ID" value="XM_024495451.1"/>
</dbReference>
<dbReference type="CTD" id="36341917"/>